<evidence type="ECO:0000313" key="3">
    <source>
        <dbReference type="EMBL" id="KAF7359882.1"/>
    </source>
</evidence>
<dbReference type="EMBL" id="JACAZI010000005">
    <property type="protein sequence ID" value="KAF7359882.1"/>
    <property type="molecule type" value="Genomic_DNA"/>
</dbReference>
<reference evidence="3" key="1">
    <citation type="submission" date="2020-05" db="EMBL/GenBank/DDBJ databases">
        <title>Mycena genomes resolve the evolution of fungal bioluminescence.</title>
        <authorList>
            <person name="Tsai I.J."/>
        </authorList>
    </citation>
    <scope>NUCLEOTIDE SEQUENCE</scope>
    <source>
        <strain evidence="3">CCC161011</strain>
    </source>
</reference>
<protein>
    <submittedName>
        <fullName evidence="3">Alpha/beta hydrolase family-domain-containing protein</fullName>
    </submittedName>
</protein>
<sequence length="368" mass="39225">MVPSLRTKLGALAALLHFSNIYVASGQFCSCSSLVVPVHVDVLIPKDPADPFGGLKSNASSLRRLDETYDVFGVFCQPNTAVSSEKAEVIQLLVHGFTYTSQYWSPPTEEFRNYSYTEFACDRGLSSLAIDLVGVGLSSRPGNASDVQFATNAAVVSQLARHLKIASIIAGVQPFRKVIGIGHSAGSATLTFSATAEGAHSPFDGFILTGNLNVQPGTLPSLPGIMSARDDTPLRWGGLDPNYITTNNRSLFYPANSNSFSPRMIIFDAFTKDVGPLSAQLQGSVTSLPAHYPGPVAKVVGSEDQGFCAGGNCVDVVALNAAERLLWPDARSFDVVVSQGSGHDLNLDFFAMAPFNTYVDFVEQFAAL</sequence>
<keyword evidence="3" id="KW-0378">Hydrolase</keyword>
<organism evidence="3 4">
    <name type="scientific">Mycena venus</name>
    <dbReference type="NCBI Taxonomy" id="2733690"/>
    <lineage>
        <taxon>Eukaryota</taxon>
        <taxon>Fungi</taxon>
        <taxon>Dikarya</taxon>
        <taxon>Basidiomycota</taxon>
        <taxon>Agaricomycotina</taxon>
        <taxon>Agaricomycetes</taxon>
        <taxon>Agaricomycetidae</taxon>
        <taxon>Agaricales</taxon>
        <taxon>Marasmiineae</taxon>
        <taxon>Mycenaceae</taxon>
        <taxon>Mycena</taxon>
    </lineage>
</organism>
<name>A0A8H6YIT5_9AGAR</name>
<dbReference type="InterPro" id="IPR000073">
    <property type="entry name" value="AB_hydrolase_1"/>
</dbReference>
<dbReference type="AlphaFoldDB" id="A0A8H6YIT5"/>
<gene>
    <name evidence="3" type="ORF">MVEN_00713800</name>
</gene>
<keyword evidence="4" id="KW-1185">Reference proteome</keyword>
<dbReference type="OrthoDB" id="1743579at2759"/>
<keyword evidence="1" id="KW-0732">Signal</keyword>
<dbReference type="GO" id="GO:0016787">
    <property type="term" value="F:hydrolase activity"/>
    <property type="evidence" value="ECO:0007669"/>
    <property type="project" value="UniProtKB-KW"/>
</dbReference>
<evidence type="ECO:0000313" key="4">
    <source>
        <dbReference type="Proteomes" id="UP000620124"/>
    </source>
</evidence>
<dbReference type="InterPro" id="IPR029058">
    <property type="entry name" value="AB_hydrolase_fold"/>
</dbReference>
<accession>A0A8H6YIT5</accession>
<evidence type="ECO:0000256" key="1">
    <source>
        <dbReference type="SAM" id="SignalP"/>
    </source>
</evidence>
<proteinExistence type="predicted"/>
<dbReference type="SUPFAM" id="SSF53474">
    <property type="entry name" value="alpha/beta-Hydrolases"/>
    <property type="match status" value="1"/>
</dbReference>
<feature type="chain" id="PRO_5034781282" evidence="1">
    <location>
        <begin position="27"/>
        <end position="368"/>
    </location>
</feature>
<feature type="signal peptide" evidence="1">
    <location>
        <begin position="1"/>
        <end position="26"/>
    </location>
</feature>
<dbReference type="Proteomes" id="UP000620124">
    <property type="component" value="Unassembled WGS sequence"/>
</dbReference>
<evidence type="ECO:0000259" key="2">
    <source>
        <dbReference type="Pfam" id="PF12697"/>
    </source>
</evidence>
<dbReference type="Pfam" id="PF12697">
    <property type="entry name" value="Abhydrolase_6"/>
    <property type="match status" value="1"/>
</dbReference>
<feature type="domain" description="AB hydrolase-1" evidence="2">
    <location>
        <begin position="92"/>
        <end position="347"/>
    </location>
</feature>
<comment type="caution">
    <text evidence="3">The sequence shown here is derived from an EMBL/GenBank/DDBJ whole genome shotgun (WGS) entry which is preliminary data.</text>
</comment>
<dbReference type="Gene3D" id="3.40.50.1820">
    <property type="entry name" value="alpha/beta hydrolase"/>
    <property type="match status" value="1"/>
</dbReference>